<feature type="domain" description="SIS" evidence="1">
    <location>
        <begin position="73"/>
        <end position="234"/>
    </location>
</feature>
<dbReference type="EMBL" id="BCTB01000005">
    <property type="protein sequence ID" value="GAT14105.1"/>
    <property type="molecule type" value="Genomic_DNA"/>
</dbReference>
<accession>A0A100XCK5</accession>
<dbReference type="CDD" id="cd05006">
    <property type="entry name" value="SIS_GmhA"/>
    <property type="match status" value="1"/>
</dbReference>
<dbReference type="GO" id="GO:1901135">
    <property type="term" value="P:carbohydrate derivative metabolic process"/>
    <property type="evidence" value="ECO:0007669"/>
    <property type="project" value="InterPro"/>
</dbReference>
<dbReference type="InterPro" id="IPR046348">
    <property type="entry name" value="SIS_dom_sf"/>
</dbReference>
<dbReference type="InterPro" id="IPR050099">
    <property type="entry name" value="SIS_GmhA/DiaA_subfam"/>
</dbReference>
<dbReference type="PANTHER" id="PTHR30390:SF6">
    <property type="entry name" value="DNAA INITIATOR-ASSOCIATING PROTEIN DIAA"/>
    <property type="match status" value="1"/>
</dbReference>
<dbReference type="OMA" id="KDEANIH"/>
<dbReference type="Proteomes" id="UP000069654">
    <property type="component" value="Unassembled WGS sequence"/>
</dbReference>
<reference evidence="3" key="2">
    <citation type="submission" date="2016-02" db="EMBL/GenBank/DDBJ databases">
        <title>Draft genome sequence of five rapidly growing Mycobacterium species.</title>
        <authorList>
            <person name="Katahira K."/>
            <person name="Gotou Y."/>
            <person name="Iida K."/>
            <person name="Ogura Y."/>
            <person name="Hayashi T."/>
        </authorList>
    </citation>
    <scope>NUCLEOTIDE SEQUENCE [LARGE SCALE GENOMIC DNA]</scope>
    <source>
        <strain evidence="3">JCM6362</strain>
    </source>
</reference>
<sequence length="239" mass="25076">MTAWDVPSPSASGTSGDGTDFLYPFIESQESDPQTLLADLAASAQAKAAESAALRRTTLAANADLLNTAAAEMARRFTAGGRLFTFGNGGSSTDAATLATLFAGPPTGRPLPAWCLTADQAVLTALGNDVGFELIFARQLIARARHQDIAIALSTSGSSADLTAAMREARRRGLYTIGLAGYDGGQFAESPDVDACFVVRSQSVHRIQEAQALLGYQLWALVQQNVQAQPVRQKGARDG</sequence>
<organism evidence="2 3">
    <name type="scientific">Mycolicibacterium thermoresistibile</name>
    <name type="common">Mycobacterium thermoresistibile</name>
    <dbReference type="NCBI Taxonomy" id="1797"/>
    <lineage>
        <taxon>Bacteria</taxon>
        <taxon>Bacillati</taxon>
        <taxon>Actinomycetota</taxon>
        <taxon>Actinomycetes</taxon>
        <taxon>Mycobacteriales</taxon>
        <taxon>Mycobacteriaceae</taxon>
        <taxon>Mycolicibacterium</taxon>
    </lineage>
</organism>
<dbReference type="InterPro" id="IPR001347">
    <property type="entry name" value="SIS_dom"/>
</dbReference>
<dbReference type="PROSITE" id="PS51464">
    <property type="entry name" value="SIS"/>
    <property type="match status" value="1"/>
</dbReference>
<dbReference type="InterPro" id="IPR035461">
    <property type="entry name" value="GmhA/DiaA"/>
</dbReference>
<evidence type="ECO:0000313" key="2">
    <source>
        <dbReference type="EMBL" id="GAT14105.1"/>
    </source>
</evidence>
<dbReference type="RefSeq" id="WP_003925677.1">
    <property type="nucleotide sequence ID" value="NZ_BCTB01000005.1"/>
</dbReference>
<proteinExistence type="predicted"/>
<dbReference type="SUPFAM" id="SSF53697">
    <property type="entry name" value="SIS domain"/>
    <property type="match status" value="1"/>
</dbReference>
<dbReference type="GO" id="GO:0016853">
    <property type="term" value="F:isomerase activity"/>
    <property type="evidence" value="ECO:0007669"/>
    <property type="project" value="UniProtKB-KW"/>
</dbReference>
<evidence type="ECO:0000259" key="1">
    <source>
        <dbReference type="PROSITE" id="PS51464"/>
    </source>
</evidence>
<dbReference type="GO" id="GO:0097367">
    <property type="term" value="F:carbohydrate derivative binding"/>
    <property type="evidence" value="ECO:0007669"/>
    <property type="project" value="InterPro"/>
</dbReference>
<keyword evidence="2" id="KW-0413">Isomerase</keyword>
<protein>
    <submittedName>
        <fullName evidence="2">Phosphoheptose isomerase</fullName>
    </submittedName>
</protein>
<dbReference type="AlphaFoldDB" id="A0A100XCK5"/>
<dbReference type="STRING" id="1797.RMCT_1076"/>
<dbReference type="Pfam" id="PF13580">
    <property type="entry name" value="SIS_2"/>
    <property type="match status" value="1"/>
</dbReference>
<dbReference type="Gene3D" id="3.40.50.10490">
    <property type="entry name" value="Glucose-6-phosphate isomerase like protein, domain 1"/>
    <property type="match status" value="1"/>
</dbReference>
<dbReference type="OrthoDB" id="9810929at2"/>
<gene>
    <name evidence="2" type="ORF">RMCT_1076</name>
</gene>
<reference evidence="2 3" key="1">
    <citation type="journal article" date="2016" name="Genome Announc.">
        <title>Draft Genome Sequences of Five Rapidly Growing Mycobacterium Species, M. thermoresistibile, M. fortuitum subsp. acetamidolyticum, M. canariasense, M. brisbanense, and M. novocastrense.</title>
        <authorList>
            <person name="Katahira K."/>
            <person name="Ogura Y."/>
            <person name="Gotoh Y."/>
            <person name="Hayashi T."/>
        </authorList>
    </citation>
    <scope>NUCLEOTIDE SEQUENCE [LARGE SCALE GENOMIC DNA]</scope>
    <source>
        <strain evidence="2 3">JCM6362</strain>
    </source>
</reference>
<name>A0A100XCK5_MYCTH</name>
<evidence type="ECO:0000313" key="3">
    <source>
        <dbReference type="Proteomes" id="UP000069654"/>
    </source>
</evidence>
<comment type="caution">
    <text evidence="2">The sequence shown here is derived from an EMBL/GenBank/DDBJ whole genome shotgun (WGS) entry which is preliminary data.</text>
</comment>
<dbReference type="PANTHER" id="PTHR30390">
    <property type="entry name" value="SEDOHEPTULOSE 7-PHOSPHATE ISOMERASE / DNAA INITIATOR-ASSOCIATING FACTOR FOR REPLICATION INITIATION"/>
    <property type="match status" value="1"/>
</dbReference>